<dbReference type="PROSITE" id="PS00523">
    <property type="entry name" value="SULFATASE_1"/>
    <property type="match status" value="1"/>
</dbReference>
<comment type="caution">
    <text evidence="7">The sequence shown here is derived from an EMBL/GenBank/DDBJ whole genome shotgun (WGS) entry which is preliminary data.</text>
</comment>
<dbReference type="Proteomes" id="UP000267223">
    <property type="component" value="Unassembled WGS sequence"/>
</dbReference>
<evidence type="ECO:0000259" key="6">
    <source>
        <dbReference type="Pfam" id="PF00884"/>
    </source>
</evidence>
<dbReference type="Gene3D" id="3.30.1120.10">
    <property type="match status" value="1"/>
</dbReference>
<dbReference type="InterPro" id="IPR000917">
    <property type="entry name" value="Sulfatase_N"/>
</dbReference>
<keyword evidence="4" id="KW-0106">Calcium</keyword>
<keyword evidence="8" id="KW-1185">Reference proteome</keyword>
<feature type="domain" description="Sulfatase N-terminal" evidence="6">
    <location>
        <begin position="34"/>
        <end position="362"/>
    </location>
</feature>
<dbReference type="Gene3D" id="3.40.720.10">
    <property type="entry name" value="Alkaline Phosphatase, subunit A"/>
    <property type="match status" value="1"/>
</dbReference>
<comment type="similarity">
    <text evidence="1">Belongs to the sulfatase family.</text>
</comment>
<dbReference type="PANTHER" id="PTHR42693">
    <property type="entry name" value="ARYLSULFATASE FAMILY MEMBER"/>
    <property type="match status" value="1"/>
</dbReference>
<accession>A0A3M9NSP4</accession>
<dbReference type="OrthoDB" id="9764377at2"/>
<dbReference type="InterPro" id="IPR050738">
    <property type="entry name" value="Sulfatase"/>
</dbReference>
<dbReference type="Pfam" id="PF00884">
    <property type="entry name" value="Sulfatase"/>
    <property type="match status" value="1"/>
</dbReference>
<proteinExistence type="inferred from homology"/>
<keyword evidence="2" id="KW-0479">Metal-binding</keyword>
<evidence type="ECO:0000256" key="5">
    <source>
        <dbReference type="SAM" id="SignalP"/>
    </source>
</evidence>
<dbReference type="PROSITE" id="PS00149">
    <property type="entry name" value="SULFATASE_2"/>
    <property type="match status" value="1"/>
</dbReference>
<feature type="signal peptide" evidence="5">
    <location>
        <begin position="1"/>
        <end position="25"/>
    </location>
</feature>
<name>A0A3M9NSP4_9BACT</name>
<reference evidence="7 8" key="1">
    <citation type="submission" date="2018-11" db="EMBL/GenBank/DDBJ databases">
        <title>Draft genome sequence of Ferruginibacter sp. BO-59.</title>
        <authorList>
            <person name="Im W.T."/>
        </authorList>
    </citation>
    <scope>NUCLEOTIDE SEQUENCE [LARGE SCALE GENOMIC DNA]</scope>
    <source>
        <strain evidence="7 8">BO-59</strain>
    </source>
</reference>
<protein>
    <recommendedName>
        <fullName evidence="6">Sulfatase N-terminal domain-containing protein</fullName>
    </recommendedName>
</protein>
<keyword evidence="3" id="KW-0378">Hydrolase</keyword>
<dbReference type="GO" id="GO:0046872">
    <property type="term" value="F:metal ion binding"/>
    <property type="evidence" value="ECO:0007669"/>
    <property type="project" value="UniProtKB-KW"/>
</dbReference>
<evidence type="ECO:0000313" key="8">
    <source>
        <dbReference type="Proteomes" id="UP000267223"/>
    </source>
</evidence>
<feature type="chain" id="PRO_5018011063" description="Sulfatase N-terminal domain-containing protein" evidence="5">
    <location>
        <begin position="26"/>
        <end position="474"/>
    </location>
</feature>
<keyword evidence="5" id="KW-0732">Signal</keyword>
<organism evidence="7 8">
    <name type="scientific">Hanamia caeni</name>
    <dbReference type="NCBI Taxonomy" id="2294116"/>
    <lineage>
        <taxon>Bacteria</taxon>
        <taxon>Pseudomonadati</taxon>
        <taxon>Bacteroidota</taxon>
        <taxon>Chitinophagia</taxon>
        <taxon>Chitinophagales</taxon>
        <taxon>Chitinophagaceae</taxon>
        <taxon>Hanamia</taxon>
    </lineage>
</organism>
<evidence type="ECO:0000313" key="7">
    <source>
        <dbReference type="EMBL" id="RNI40088.1"/>
    </source>
</evidence>
<dbReference type="PANTHER" id="PTHR42693:SF33">
    <property type="entry name" value="ARYLSULFATASE"/>
    <property type="match status" value="1"/>
</dbReference>
<dbReference type="GO" id="GO:0004065">
    <property type="term" value="F:arylsulfatase activity"/>
    <property type="evidence" value="ECO:0007669"/>
    <property type="project" value="TreeGrafter"/>
</dbReference>
<dbReference type="EMBL" id="RJJR01000001">
    <property type="protein sequence ID" value="RNI40088.1"/>
    <property type="molecule type" value="Genomic_DNA"/>
</dbReference>
<dbReference type="SUPFAM" id="SSF53649">
    <property type="entry name" value="Alkaline phosphatase-like"/>
    <property type="match status" value="1"/>
</dbReference>
<dbReference type="RefSeq" id="WP_123118978.1">
    <property type="nucleotide sequence ID" value="NZ_RJJR01000001.1"/>
</dbReference>
<dbReference type="AlphaFoldDB" id="A0A3M9NSP4"/>
<dbReference type="InterPro" id="IPR017850">
    <property type="entry name" value="Alkaline_phosphatase_core_sf"/>
</dbReference>
<sequence length="474" mass="53816">MLIFKKKRFLFFIFILVSLHGTCYAQVKTKAKAPNILFIYIDDMGYADLSTYGNHDIETPNIDRLAKEGIKFTNFSVASPVCSPSRAGIITGHYPARYQITDYIDSRSKNKERNEADCLDSAAPTIAKAMKKAGYATAHIGKWHLGGGRDIDDVPLPETYGYDKTLVAFEGLGNRVLIKEFDFLNTASSKLGHGNITWVAHDWQKTPMFVDTTIAFIHQHSSQPFYVELWLNDVHDPFDPKPEAMDKFKRFANNKYLQQYYAVLYEVDQQIGRLLKMLDRTGLSKNTIVVLSSDNGPTDWPRYYKEHYAPPGSVGFFRGRKWSLYEGGIREPFLVRWPGHVPAGKVDSTTIVNGIDLLPTLCKMSSVSPIASAYDGEDMSQAILGRSQKRKKPLMFVYGLSPYNLKPATPQYRSPGLAIRDEDWKLLVNHDGSNLELYNLKTDIAESENVAQKYPDIAQRLSRQVLNWWQTMPK</sequence>
<evidence type="ECO:0000256" key="4">
    <source>
        <dbReference type="ARBA" id="ARBA00022837"/>
    </source>
</evidence>
<dbReference type="InterPro" id="IPR024607">
    <property type="entry name" value="Sulfatase_CS"/>
</dbReference>
<gene>
    <name evidence="7" type="ORF">EFY79_01960</name>
</gene>
<evidence type="ECO:0000256" key="1">
    <source>
        <dbReference type="ARBA" id="ARBA00008779"/>
    </source>
</evidence>
<evidence type="ECO:0000256" key="2">
    <source>
        <dbReference type="ARBA" id="ARBA00022723"/>
    </source>
</evidence>
<evidence type="ECO:0000256" key="3">
    <source>
        <dbReference type="ARBA" id="ARBA00022801"/>
    </source>
</evidence>